<protein>
    <recommendedName>
        <fullName evidence="1">VOC domain-containing protein</fullName>
    </recommendedName>
</protein>
<organism evidence="2 3">
    <name type="scientific">Algimonas porphyrae</name>
    <dbReference type="NCBI Taxonomy" id="1128113"/>
    <lineage>
        <taxon>Bacteria</taxon>
        <taxon>Pseudomonadati</taxon>
        <taxon>Pseudomonadota</taxon>
        <taxon>Alphaproteobacteria</taxon>
        <taxon>Maricaulales</taxon>
        <taxon>Robiginitomaculaceae</taxon>
        <taxon>Algimonas</taxon>
    </lineage>
</organism>
<evidence type="ECO:0000313" key="2">
    <source>
        <dbReference type="EMBL" id="GLQ20078.1"/>
    </source>
</evidence>
<dbReference type="RefSeq" id="WP_284370316.1">
    <property type="nucleotide sequence ID" value="NZ_BSNJ01000002.1"/>
</dbReference>
<name>A0ABQ5UZT4_9PROT</name>
<dbReference type="Gene3D" id="3.10.180.10">
    <property type="entry name" value="2,3-Dihydroxybiphenyl 1,2-Dioxygenase, domain 1"/>
    <property type="match status" value="1"/>
</dbReference>
<comment type="caution">
    <text evidence="2">The sequence shown here is derived from an EMBL/GenBank/DDBJ whole genome shotgun (WGS) entry which is preliminary data.</text>
</comment>
<dbReference type="Proteomes" id="UP001161390">
    <property type="component" value="Unassembled WGS sequence"/>
</dbReference>
<feature type="domain" description="VOC" evidence="1">
    <location>
        <begin position="5"/>
        <end position="120"/>
    </location>
</feature>
<dbReference type="InterPro" id="IPR004360">
    <property type="entry name" value="Glyas_Fos-R_dOase_dom"/>
</dbReference>
<accession>A0ABQ5UZT4</accession>
<dbReference type="InterPro" id="IPR029068">
    <property type="entry name" value="Glyas_Bleomycin-R_OHBP_Dase"/>
</dbReference>
<evidence type="ECO:0000259" key="1">
    <source>
        <dbReference type="PROSITE" id="PS51819"/>
    </source>
</evidence>
<proteinExistence type="predicted"/>
<keyword evidence="3" id="KW-1185">Reference proteome</keyword>
<reference evidence="2" key="2">
    <citation type="submission" date="2023-01" db="EMBL/GenBank/DDBJ databases">
        <title>Draft genome sequence of Algimonas porphyrae strain NBRC 108216.</title>
        <authorList>
            <person name="Sun Q."/>
            <person name="Mori K."/>
        </authorList>
    </citation>
    <scope>NUCLEOTIDE SEQUENCE</scope>
    <source>
        <strain evidence="2">NBRC 108216</strain>
    </source>
</reference>
<reference evidence="2" key="1">
    <citation type="journal article" date="2014" name="Int. J. Syst. Evol. Microbiol.">
        <title>Complete genome of a new Firmicutes species belonging to the dominant human colonic microbiota ('Ruminococcus bicirculans') reveals two chromosomes and a selective capacity to utilize plant glucans.</title>
        <authorList>
            <consortium name="NISC Comparative Sequencing Program"/>
            <person name="Wegmann U."/>
            <person name="Louis P."/>
            <person name="Goesmann A."/>
            <person name="Henrissat B."/>
            <person name="Duncan S.H."/>
            <person name="Flint H.J."/>
        </authorList>
    </citation>
    <scope>NUCLEOTIDE SEQUENCE</scope>
    <source>
        <strain evidence="2">NBRC 108216</strain>
    </source>
</reference>
<dbReference type="Pfam" id="PF00903">
    <property type="entry name" value="Glyoxalase"/>
    <property type="match status" value="1"/>
</dbReference>
<dbReference type="SUPFAM" id="SSF54593">
    <property type="entry name" value="Glyoxalase/Bleomycin resistance protein/Dihydroxybiphenyl dioxygenase"/>
    <property type="match status" value="1"/>
</dbReference>
<evidence type="ECO:0000313" key="3">
    <source>
        <dbReference type="Proteomes" id="UP001161390"/>
    </source>
</evidence>
<sequence>MHGIRFNQVTLAAKDMAASVLFYQRLGLILIVDSAPRYVRFEFPDLPAGGEPATLSLHQVDPDWTAPTDWPLIYFEVDDVPALLREADLIPIAPTEMKSYLWTEADILDPSGNRIRLYAAGPARRFPPWRVKSASSD</sequence>
<gene>
    <name evidence="2" type="ORF">GCM10007854_10330</name>
</gene>
<dbReference type="EMBL" id="BSNJ01000002">
    <property type="protein sequence ID" value="GLQ20078.1"/>
    <property type="molecule type" value="Genomic_DNA"/>
</dbReference>
<dbReference type="InterPro" id="IPR037523">
    <property type="entry name" value="VOC_core"/>
</dbReference>
<dbReference type="PROSITE" id="PS51819">
    <property type="entry name" value="VOC"/>
    <property type="match status" value="1"/>
</dbReference>